<dbReference type="SUPFAM" id="SSF81336">
    <property type="entry name" value="F1F0 ATP synthase subunit A"/>
    <property type="match status" value="1"/>
</dbReference>
<evidence type="ECO:0000256" key="2">
    <source>
        <dbReference type="ARBA" id="ARBA00006810"/>
    </source>
</evidence>
<feature type="transmembrane region" description="Helical" evidence="11">
    <location>
        <begin position="217"/>
        <end position="236"/>
    </location>
</feature>
<evidence type="ECO:0000256" key="11">
    <source>
        <dbReference type="HAMAP-Rule" id="MF_01393"/>
    </source>
</evidence>
<feature type="transmembrane region" description="Helical" evidence="11">
    <location>
        <begin position="12"/>
        <end position="32"/>
    </location>
</feature>
<keyword evidence="7 11" id="KW-1133">Transmembrane helix</keyword>
<keyword evidence="11" id="KW-1003">Cell membrane</keyword>
<feature type="transmembrane region" description="Helical" evidence="11">
    <location>
        <begin position="52"/>
        <end position="75"/>
    </location>
</feature>
<keyword evidence="10 11" id="KW-0066">ATP synthesis</keyword>
<evidence type="ECO:0000256" key="12">
    <source>
        <dbReference type="RuleBase" id="RU000483"/>
    </source>
</evidence>
<evidence type="ECO:0000256" key="1">
    <source>
        <dbReference type="ARBA" id="ARBA00004141"/>
    </source>
</evidence>
<sequence length="274" mass="30372">MTQGQKKTLLTLFLIYVGLGLINFIFFPSANLEGVGLRWVYSFGDTPTFWNTINPMTVIMSGVIILILIIFAAGVKFELIPNKKQALVESLLGYFWELVEDAVPNPKYRKPIYVIATTLFLYILIANLLSGMPGINVSPVGDGLKVALFTDTWYTPTSDLNTNATFAVMVLVISHIFAASAKGIINWLKMFIEPTPLLLPLNLIGELAKPVSHSLRLFGNIFGGGILVLIISYMLKYFVLPIFLWGFFGIFVGLIQAFVFSLLAIAYMGSLLEE</sequence>
<evidence type="ECO:0000256" key="5">
    <source>
        <dbReference type="ARBA" id="ARBA00022692"/>
    </source>
</evidence>
<dbReference type="InterPro" id="IPR035908">
    <property type="entry name" value="F0_ATP_A_sf"/>
</dbReference>
<evidence type="ECO:0000256" key="9">
    <source>
        <dbReference type="ARBA" id="ARBA00023136"/>
    </source>
</evidence>
<dbReference type="InterPro" id="IPR023011">
    <property type="entry name" value="ATP_synth_F0_asu_AS"/>
</dbReference>
<dbReference type="PRINTS" id="PR00123">
    <property type="entry name" value="ATPASEA"/>
</dbReference>
<evidence type="ECO:0000256" key="3">
    <source>
        <dbReference type="ARBA" id="ARBA00022448"/>
    </source>
</evidence>
<comment type="subcellular location">
    <subcellularLocation>
        <location evidence="11 12">Cell membrane</location>
        <topology evidence="11 12">Multi-pass membrane protein</topology>
    </subcellularLocation>
    <subcellularLocation>
        <location evidence="1">Membrane</location>
        <topology evidence="1">Multi-pass membrane protein</topology>
    </subcellularLocation>
</comment>
<dbReference type="InterPro" id="IPR045082">
    <property type="entry name" value="ATP_syn_F0_a_bact/chloroplast"/>
</dbReference>
<evidence type="ECO:0000256" key="6">
    <source>
        <dbReference type="ARBA" id="ARBA00022781"/>
    </source>
</evidence>
<keyword evidence="6 11" id="KW-0375">Hydrogen ion transport</keyword>
<keyword evidence="14" id="KW-1185">Reference proteome</keyword>
<keyword evidence="3 11" id="KW-0813">Transport</keyword>
<dbReference type="NCBIfam" id="TIGR01131">
    <property type="entry name" value="ATP_synt_6_or_A"/>
    <property type="match status" value="1"/>
</dbReference>
<dbReference type="PANTHER" id="PTHR42823:SF3">
    <property type="entry name" value="ATP SYNTHASE SUBUNIT A, CHLOROPLASTIC"/>
    <property type="match status" value="1"/>
</dbReference>
<organism evidence="13 14">
    <name type="scientific">Marinitoga aeolica</name>
    <dbReference type="NCBI Taxonomy" id="2809031"/>
    <lineage>
        <taxon>Bacteria</taxon>
        <taxon>Thermotogati</taxon>
        <taxon>Thermotogota</taxon>
        <taxon>Thermotogae</taxon>
        <taxon>Petrotogales</taxon>
        <taxon>Petrotogaceae</taxon>
        <taxon>Marinitoga</taxon>
    </lineage>
</organism>
<dbReference type="PROSITE" id="PS00449">
    <property type="entry name" value="ATPASE_A"/>
    <property type="match status" value="1"/>
</dbReference>
<dbReference type="EMBL" id="CP069362">
    <property type="protein sequence ID" value="WGS64104.1"/>
    <property type="molecule type" value="Genomic_DNA"/>
</dbReference>
<feature type="transmembrane region" description="Helical" evidence="11">
    <location>
        <begin position="112"/>
        <end position="130"/>
    </location>
</feature>
<proteinExistence type="inferred from homology"/>
<dbReference type="RefSeq" id="WP_280997475.1">
    <property type="nucleotide sequence ID" value="NZ_CP069362.1"/>
</dbReference>
<accession>A0ABY8PNG0</accession>
<dbReference type="PANTHER" id="PTHR42823">
    <property type="entry name" value="ATP SYNTHASE SUBUNIT A, CHLOROPLASTIC"/>
    <property type="match status" value="1"/>
</dbReference>
<protein>
    <recommendedName>
        <fullName evidence="11 12">ATP synthase subunit a</fullName>
    </recommendedName>
    <alternativeName>
        <fullName evidence="11">ATP synthase F0 sector subunit a</fullName>
    </alternativeName>
    <alternativeName>
        <fullName evidence="11">F-ATPase subunit 6</fullName>
    </alternativeName>
</protein>
<comment type="similarity">
    <text evidence="2 11 12">Belongs to the ATPase A chain family.</text>
</comment>
<dbReference type="Gene3D" id="1.20.120.220">
    <property type="entry name" value="ATP synthase, F0 complex, subunit A"/>
    <property type="match status" value="1"/>
</dbReference>
<gene>
    <name evidence="11" type="primary">atpB</name>
    <name evidence="13" type="ORF">JRV97_06890</name>
</gene>
<evidence type="ECO:0000313" key="14">
    <source>
        <dbReference type="Proteomes" id="UP001232493"/>
    </source>
</evidence>
<evidence type="ECO:0000256" key="10">
    <source>
        <dbReference type="ARBA" id="ARBA00023310"/>
    </source>
</evidence>
<feature type="transmembrane region" description="Helical" evidence="11">
    <location>
        <begin position="164"/>
        <end position="185"/>
    </location>
</feature>
<comment type="function">
    <text evidence="11 12">Key component of the proton channel; it plays a direct role in the translocation of protons across the membrane.</text>
</comment>
<feature type="transmembrane region" description="Helical" evidence="11">
    <location>
        <begin position="242"/>
        <end position="268"/>
    </location>
</feature>
<name>A0ABY8PNG0_9BACT</name>
<dbReference type="Proteomes" id="UP001232493">
    <property type="component" value="Chromosome"/>
</dbReference>
<keyword evidence="4 11" id="KW-0138">CF(0)</keyword>
<evidence type="ECO:0000256" key="8">
    <source>
        <dbReference type="ARBA" id="ARBA00023065"/>
    </source>
</evidence>
<dbReference type="Pfam" id="PF00119">
    <property type="entry name" value="ATP-synt_A"/>
    <property type="match status" value="1"/>
</dbReference>
<reference evidence="13 14" key="1">
    <citation type="submission" date="2021-02" db="EMBL/GenBank/DDBJ databases">
        <title>Characterization of Marinitoga sp. nov. str. BP5-C20A.</title>
        <authorList>
            <person name="Erauso G."/>
            <person name="Postec A."/>
        </authorList>
    </citation>
    <scope>NUCLEOTIDE SEQUENCE [LARGE SCALE GENOMIC DNA]</scope>
    <source>
        <strain evidence="13 14">BP5-C20A</strain>
    </source>
</reference>
<evidence type="ECO:0000256" key="7">
    <source>
        <dbReference type="ARBA" id="ARBA00022989"/>
    </source>
</evidence>
<evidence type="ECO:0000256" key="4">
    <source>
        <dbReference type="ARBA" id="ARBA00022547"/>
    </source>
</evidence>
<dbReference type="HAMAP" id="MF_01393">
    <property type="entry name" value="ATP_synth_a_bact"/>
    <property type="match status" value="1"/>
</dbReference>
<dbReference type="CDD" id="cd00310">
    <property type="entry name" value="ATP-synt_Fo_a_6"/>
    <property type="match status" value="1"/>
</dbReference>
<dbReference type="InterPro" id="IPR000568">
    <property type="entry name" value="ATP_synth_F0_asu"/>
</dbReference>
<keyword evidence="8 11" id="KW-0406">Ion transport</keyword>
<keyword evidence="5 11" id="KW-0812">Transmembrane</keyword>
<evidence type="ECO:0000313" key="13">
    <source>
        <dbReference type="EMBL" id="WGS64104.1"/>
    </source>
</evidence>
<keyword evidence="9 11" id="KW-0472">Membrane</keyword>